<dbReference type="PANTHER" id="PTHR43479">
    <property type="entry name" value="ACREF/ENVCD OPERON REPRESSOR-RELATED"/>
    <property type="match status" value="1"/>
</dbReference>
<protein>
    <submittedName>
        <fullName evidence="4">TetR/AcrR family transcriptional regulator</fullName>
    </submittedName>
</protein>
<keyword evidence="5" id="KW-1185">Reference proteome</keyword>
<dbReference type="PANTHER" id="PTHR43479:SF11">
    <property type="entry name" value="ACREF_ENVCD OPERON REPRESSOR-RELATED"/>
    <property type="match status" value="1"/>
</dbReference>
<dbReference type="SUPFAM" id="SSF48498">
    <property type="entry name" value="Tetracyclin repressor-like, C-terminal domain"/>
    <property type="match status" value="1"/>
</dbReference>
<dbReference type="Gene3D" id="1.10.357.10">
    <property type="entry name" value="Tetracycline Repressor, domain 2"/>
    <property type="match status" value="1"/>
</dbReference>
<dbReference type="InterPro" id="IPR001647">
    <property type="entry name" value="HTH_TetR"/>
</dbReference>
<evidence type="ECO:0000259" key="3">
    <source>
        <dbReference type="PROSITE" id="PS50977"/>
    </source>
</evidence>
<evidence type="ECO:0000256" key="1">
    <source>
        <dbReference type="ARBA" id="ARBA00023125"/>
    </source>
</evidence>
<feature type="DNA-binding region" description="H-T-H motif" evidence="2">
    <location>
        <begin position="39"/>
        <end position="58"/>
    </location>
</feature>
<sequence length="201" mass="21511">MASMRVYGGVTGEDRRSERRAQLVEAGLDLLGAPDPVLTVRGVCARAGLVTRYFYESFSDRDALAVAVFDRVVAEIADAALAAVEQVEGAREKARAGLTAIVRAVAEDPRRGRLLFSLALNSAVLADRRVAATRMFVRLLRAQARELYGVGENGEADLLADFLVGGLAQTLASWLAGTLDVTESELVDRCAEIFLAAGELV</sequence>
<evidence type="ECO:0000313" key="4">
    <source>
        <dbReference type="EMBL" id="MFD0922646.1"/>
    </source>
</evidence>
<gene>
    <name evidence="4" type="ORF">ACFQ16_23115</name>
</gene>
<reference evidence="5" key="1">
    <citation type="journal article" date="2019" name="Int. J. Syst. Evol. Microbiol.">
        <title>The Global Catalogue of Microorganisms (GCM) 10K type strain sequencing project: providing services to taxonomists for standard genome sequencing and annotation.</title>
        <authorList>
            <consortium name="The Broad Institute Genomics Platform"/>
            <consortium name="The Broad Institute Genome Sequencing Center for Infectious Disease"/>
            <person name="Wu L."/>
            <person name="Ma J."/>
        </authorList>
    </citation>
    <scope>NUCLEOTIDE SEQUENCE [LARGE SCALE GENOMIC DNA]</scope>
    <source>
        <strain evidence="5">CCUG 56401</strain>
    </source>
</reference>
<name>A0ABW3G199_9PSEU</name>
<evidence type="ECO:0000256" key="2">
    <source>
        <dbReference type="PROSITE-ProRule" id="PRU00335"/>
    </source>
</evidence>
<dbReference type="InterPro" id="IPR009057">
    <property type="entry name" value="Homeodomain-like_sf"/>
</dbReference>
<dbReference type="SUPFAM" id="SSF46689">
    <property type="entry name" value="Homeodomain-like"/>
    <property type="match status" value="1"/>
</dbReference>
<keyword evidence="1 2" id="KW-0238">DNA-binding</keyword>
<evidence type="ECO:0000313" key="5">
    <source>
        <dbReference type="Proteomes" id="UP001597018"/>
    </source>
</evidence>
<accession>A0ABW3G199</accession>
<dbReference type="InterPro" id="IPR050624">
    <property type="entry name" value="HTH-type_Tx_Regulator"/>
</dbReference>
<dbReference type="EMBL" id="JBHTIW010000023">
    <property type="protein sequence ID" value="MFD0922646.1"/>
    <property type="molecule type" value="Genomic_DNA"/>
</dbReference>
<proteinExistence type="predicted"/>
<dbReference type="PROSITE" id="PS50977">
    <property type="entry name" value="HTH_TETR_2"/>
    <property type="match status" value="1"/>
</dbReference>
<dbReference type="Proteomes" id="UP001597018">
    <property type="component" value="Unassembled WGS sequence"/>
</dbReference>
<organism evidence="4 5">
    <name type="scientific">Saccharopolyspora rosea</name>
    <dbReference type="NCBI Taxonomy" id="524884"/>
    <lineage>
        <taxon>Bacteria</taxon>
        <taxon>Bacillati</taxon>
        <taxon>Actinomycetota</taxon>
        <taxon>Actinomycetes</taxon>
        <taxon>Pseudonocardiales</taxon>
        <taxon>Pseudonocardiaceae</taxon>
        <taxon>Saccharopolyspora</taxon>
    </lineage>
</organism>
<comment type="caution">
    <text evidence="4">The sequence shown here is derived from an EMBL/GenBank/DDBJ whole genome shotgun (WGS) entry which is preliminary data.</text>
</comment>
<dbReference type="RefSeq" id="WP_345601648.1">
    <property type="nucleotide sequence ID" value="NZ_BAABLT010000042.1"/>
</dbReference>
<dbReference type="InterPro" id="IPR036271">
    <property type="entry name" value="Tet_transcr_reg_TetR-rel_C_sf"/>
</dbReference>
<feature type="domain" description="HTH tetR-type" evidence="3">
    <location>
        <begin position="17"/>
        <end position="76"/>
    </location>
</feature>